<dbReference type="InterPro" id="IPR050122">
    <property type="entry name" value="RTK"/>
</dbReference>
<keyword evidence="2" id="KW-0732">Signal</keyword>
<dbReference type="PANTHER" id="PTHR24416:SF600">
    <property type="entry name" value="PDGF- AND VEGF-RECEPTOR RELATED, ISOFORM J"/>
    <property type="match status" value="1"/>
</dbReference>
<dbReference type="PANTHER" id="PTHR24416">
    <property type="entry name" value="TYROSINE-PROTEIN KINASE RECEPTOR"/>
    <property type="match status" value="1"/>
</dbReference>
<evidence type="ECO:0000313" key="4">
    <source>
        <dbReference type="EMBL" id="KAJ8038136.1"/>
    </source>
</evidence>
<keyword evidence="5" id="KW-1185">Reference proteome</keyword>
<sequence>MDIYHWNAKIFNSTMLHIFFLVALFLQNSSFSGGGEICAGEHITVNCTNRNITIRENSTFPVSFQCDVCCQLGNCCVRNGSIHLRVIHLGENVSLANDMGQAPKFCKYILTHAPQGGYFNPSEESITMAVAGFNGSNNRFSLFPCFVQWPKLEWIDLSKNDIYRITSPLFFGNGSILTTLILRDVGLYVTYEHIFKHLKRLRYANMSGNPIEDYHFLSHLNDNFILDLRRKNFTSNRCKQICAFCSSSIKLVINTVCEGESLCVESNCSFKYFLPSVYTYLPPLSVCEAENSSQDNPRRLCGSFEEFGISFLSSGSSCIWVPVLFLITSVVIMASLITLIRWKIHTRRRVFLPTDTIKANTESRLIEWSPEGTATPVVRRMSIDSQKACFSEDHSTFFRDSLLISDQQNGRDRGVVSIVLASRSFESTFQPGLTLTTCFTWNEGLQHRRMLPLPMTPDELRISEYYSEGHSTSDETYLSVGSYTSKGKIYLEDAIYLVVELSSGLVHNRWFGVIAVQNQPNKCAIFTTLTDAIQKEDVIHWELFIKRVLELRVSENLLRIEGTCIYKGKYYLIHEHLISKTLYSRITSNEECWSDNSLEDSFGPVVTSDAIRYMEGILNAMDLLHSYGFHHPGLSTKKILLTKQGICKLYDFCLPEDASSIVAAKKSKMTPSINNFAPEALFTDKYTKASDVWSTAVVIWEILSDGSPPFSARNDIQNEYDVTITLPNSWPQKYRHLRNDTLFECWNQHCSHRPTIHQLLSSFSEVFLSEDEINISETESLSSQYLVME</sequence>
<gene>
    <name evidence="4" type="ORF">HOLleu_19124</name>
</gene>
<keyword evidence="1" id="KW-1133">Transmembrane helix</keyword>
<reference evidence="4" key="1">
    <citation type="submission" date="2021-10" db="EMBL/GenBank/DDBJ databases">
        <title>Tropical sea cucumber genome reveals ecological adaptation and Cuvierian tubules defense mechanism.</title>
        <authorList>
            <person name="Chen T."/>
        </authorList>
    </citation>
    <scope>NUCLEOTIDE SEQUENCE</scope>
    <source>
        <strain evidence="4">Nanhai2018</strain>
        <tissue evidence="4">Muscle</tissue>
    </source>
</reference>
<dbReference type="InterPro" id="IPR032675">
    <property type="entry name" value="LRR_dom_sf"/>
</dbReference>
<evidence type="ECO:0000313" key="5">
    <source>
        <dbReference type="Proteomes" id="UP001152320"/>
    </source>
</evidence>
<dbReference type="AlphaFoldDB" id="A0A9Q1C576"/>
<accession>A0A9Q1C576</accession>
<dbReference type="GO" id="GO:0043235">
    <property type="term" value="C:receptor complex"/>
    <property type="evidence" value="ECO:0007669"/>
    <property type="project" value="TreeGrafter"/>
</dbReference>
<name>A0A9Q1C576_HOLLE</name>
<keyword evidence="4" id="KW-0675">Receptor</keyword>
<evidence type="ECO:0000256" key="2">
    <source>
        <dbReference type="SAM" id="SignalP"/>
    </source>
</evidence>
<feature type="signal peptide" evidence="2">
    <location>
        <begin position="1"/>
        <end position="34"/>
    </location>
</feature>
<dbReference type="PROSITE" id="PS50011">
    <property type="entry name" value="PROTEIN_KINASE_DOM"/>
    <property type="match status" value="1"/>
</dbReference>
<dbReference type="GO" id="GO:0004714">
    <property type="term" value="F:transmembrane receptor protein tyrosine kinase activity"/>
    <property type="evidence" value="ECO:0007669"/>
    <property type="project" value="TreeGrafter"/>
</dbReference>
<dbReference type="GO" id="GO:0005886">
    <property type="term" value="C:plasma membrane"/>
    <property type="evidence" value="ECO:0007669"/>
    <property type="project" value="TreeGrafter"/>
</dbReference>
<feature type="transmembrane region" description="Helical" evidence="1">
    <location>
        <begin position="319"/>
        <end position="340"/>
    </location>
</feature>
<evidence type="ECO:0000259" key="3">
    <source>
        <dbReference type="PROSITE" id="PS50011"/>
    </source>
</evidence>
<dbReference type="SUPFAM" id="SSF56112">
    <property type="entry name" value="Protein kinase-like (PK-like)"/>
    <property type="match status" value="1"/>
</dbReference>
<dbReference type="InterPro" id="IPR011009">
    <property type="entry name" value="Kinase-like_dom_sf"/>
</dbReference>
<dbReference type="InterPro" id="IPR001245">
    <property type="entry name" value="Ser-Thr/Tyr_kinase_cat_dom"/>
</dbReference>
<dbReference type="Pfam" id="PF07714">
    <property type="entry name" value="PK_Tyr_Ser-Thr"/>
    <property type="match status" value="1"/>
</dbReference>
<keyword evidence="1" id="KW-0812">Transmembrane</keyword>
<protein>
    <submittedName>
        <fullName evidence="4">Fibroblast growth factor receptor 4</fullName>
    </submittedName>
</protein>
<comment type="caution">
    <text evidence="4">The sequence shown here is derived from an EMBL/GenBank/DDBJ whole genome shotgun (WGS) entry which is preliminary data.</text>
</comment>
<organism evidence="4 5">
    <name type="scientific">Holothuria leucospilota</name>
    <name type="common">Black long sea cucumber</name>
    <name type="synonym">Mertensiothuria leucospilota</name>
    <dbReference type="NCBI Taxonomy" id="206669"/>
    <lineage>
        <taxon>Eukaryota</taxon>
        <taxon>Metazoa</taxon>
        <taxon>Echinodermata</taxon>
        <taxon>Eleutherozoa</taxon>
        <taxon>Echinozoa</taxon>
        <taxon>Holothuroidea</taxon>
        <taxon>Aspidochirotacea</taxon>
        <taxon>Aspidochirotida</taxon>
        <taxon>Holothuriidae</taxon>
        <taxon>Holothuria</taxon>
    </lineage>
</organism>
<feature type="domain" description="Protein kinase" evidence="3">
    <location>
        <begin position="472"/>
        <end position="768"/>
    </location>
</feature>
<proteinExistence type="predicted"/>
<dbReference type="Gene3D" id="1.10.510.10">
    <property type="entry name" value="Transferase(Phosphotransferase) domain 1"/>
    <property type="match status" value="1"/>
</dbReference>
<dbReference type="SUPFAM" id="SSF52058">
    <property type="entry name" value="L domain-like"/>
    <property type="match status" value="1"/>
</dbReference>
<dbReference type="GO" id="GO:0005524">
    <property type="term" value="F:ATP binding"/>
    <property type="evidence" value="ECO:0007669"/>
    <property type="project" value="InterPro"/>
</dbReference>
<dbReference type="InterPro" id="IPR000719">
    <property type="entry name" value="Prot_kinase_dom"/>
</dbReference>
<evidence type="ECO:0000256" key="1">
    <source>
        <dbReference type="SAM" id="Phobius"/>
    </source>
</evidence>
<keyword evidence="1" id="KW-0472">Membrane</keyword>
<dbReference type="Gene3D" id="3.80.10.10">
    <property type="entry name" value="Ribonuclease Inhibitor"/>
    <property type="match status" value="1"/>
</dbReference>
<dbReference type="GO" id="GO:0007169">
    <property type="term" value="P:cell surface receptor protein tyrosine kinase signaling pathway"/>
    <property type="evidence" value="ECO:0007669"/>
    <property type="project" value="TreeGrafter"/>
</dbReference>
<feature type="chain" id="PRO_5040452670" evidence="2">
    <location>
        <begin position="35"/>
        <end position="789"/>
    </location>
</feature>
<dbReference type="EMBL" id="JAIZAY010000008">
    <property type="protein sequence ID" value="KAJ8038136.1"/>
    <property type="molecule type" value="Genomic_DNA"/>
</dbReference>
<dbReference type="Proteomes" id="UP001152320">
    <property type="component" value="Chromosome 8"/>
</dbReference>